<dbReference type="SMART" id="SM00825">
    <property type="entry name" value="PKS_KS"/>
    <property type="match status" value="4"/>
</dbReference>
<evidence type="ECO:0000256" key="1">
    <source>
        <dbReference type="ARBA" id="ARBA00022450"/>
    </source>
</evidence>
<dbReference type="Gene3D" id="3.40.47.10">
    <property type="match status" value="4"/>
</dbReference>
<dbReference type="Pfam" id="PF08242">
    <property type="entry name" value="Methyltransf_12"/>
    <property type="match status" value="4"/>
</dbReference>
<dbReference type="SMART" id="SM01294">
    <property type="entry name" value="PKS_PP_betabranch"/>
    <property type="match status" value="4"/>
</dbReference>
<comment type="caution">
    <text evidence="12">The sequence shown here is derived from an EMBL/GenBank/DDBJ whole genome shotgun (WGS) entry which is preliminary data.</text>
</comment>
<dbReference type="EMBL" id="JALJOR010000019">
    <property type="protein sequence ID" value="KAK9803996.1"/>
    <property type="molecule type" value="Genomic_DNA"/>
</dbReference>
<dbReference type="Pfam" id="PF00550">
    <property type="entry name" value="PP-binding"/>
    <property type="match status" value="5"/>
</dbReference>
<dbReference type="InterPro" id="IPR013154">
    <property type="entry name" value="ADH-like_N"/>
</dbReference>
<sequence>MTDSPLSALSVTSPTRGLGTGFGLEDSDWDEFLESETSSEGLQVLPAVLPAKPKALPLITAVVWRGPEEQLCGDACRLVPPNRWEVDTGWHEHGQLNKRFGSFVAGAELFDNAFFGVALPEAAAMDAQQRLALEGCHEALKHSVHSAQRGLSADAAKAVAVAVGVSYTEYYTNSAHLGLSAYTATSGTLSVVCGRISFTLGLKGPSISIDTACSSSLVGAHLACSSFLTPECPRALVCGINLTMRAETTAVLSKAGMLAADGRCKTLDSAADGYMRGEACVVHLIEAVGAEELAQGGCDHAVILHGTGVNQDGRSSSLTAPNGPSQQQVIRAAMSVNEAAPADIDILEMHGTGTSLGDPIEVGAAFAVLQSARSETRQPLELQAAKSRLLHTEPAAGAVGLALLVQHLGGLGRHVTLHLRHLNPHIAGICQTLAVLPAGEKVRLVEVGSGSGGTSVVVMEALLPFSDSVEFIYTDISAQLVGYGRKTYGARYPFAAFQLLDVERDVELQRCVPGSFDIVFATNVLHATRIMANTMQNCKSLLRKGGLLIANELTTKTDFLTLTFGLTDGWWLYDEAALRMPGAPLLSREGWKGLMAAQGFTDVAVAGELTSPPPLLSCQSVVLGVSDGAIRVYAKEPTTLQVQLQAAAAALPDAFSLQIRALPLRNDLPDGFDGAIAQFEAWCRLLLLDGVQRLGFFCQPGDAWTKAQMMQKVAACHSRLLSAILEILSAAGFVTAVRKGCYAAAPALASNDVVAGIQALKQTEQRLATSMAPDIATNIQLISVCMASLPGILTDAVKVPDVMFPGGSPELVEPIYKNPKLSAPFNEQLAAVIVRHITNRLPQLSSGEKVRLVEVGSGSGGTSVVVMEALLPFADSVEFIYTDISAQLVAYGRKTYGARYPFAAFKLLDVEHSVGPQGYALGSFDVLFATNVLHATRDMANTLSHCKALLRKGGLLIANELSAKTEFLTLTFGLTDGWWLYDDVRRRIPGSPILSREGWKALMAEQGFEAVSVAGESAEVPSLLRRQSVVVGISNGSITVPLTEETRVPTELPGSMPPLPSTFTAGVASLALRDDLPGGFDGAIAQFEAWCRLLLLDGVQRLGLFRRAGERASLADLKAKVAAQHGRLLEELLSILQSAGFVESPASGHFFATPAVSSSDATSALSQLQATARALETTIAPDVATNVKLIATCMASLPGILTDAVKVPDVMFPGGSPELVEPIYKNPKLSAPFNEQVAAAIASYVADRLAVLPAGAKVRIVEVGSGSGGTSVVVMEALLPFSDSVEFIYTDISAQLVAYGRKTYSPRFPFALFQSLDVERDTEAQGYKAGSFDVLFATNVLHATRDMANTLSHCKTLLRKGGLLIANELTTRTDFLTLTFGLTDGWWLHDDTHRRIPGSPMLSRDGWRQLLQEQGFGEIVIAGQTTNAPPLLSRQTVIVGASDGRILARRSPFTKATLRATMPALPPQLLDAFRSLPLRNDLPDGFQAAVTEFEAWVCLLLLRAFQQLGLFAREGAAAGMAELKAAIIPDYHRFIAEALEILQGAGYVTRTASGQFEATSEAASESTSADLAQLARTRDALAKGMARDIASNIALVFLCMDHLPLILTGSEKITDVMFPGGSPELVEPIYTNPKLSAPFNEQLAAAIVAYVADRLAVLPAGEKVRIVEVGSGSGGTSAVVMSALLPFSDSVEFIYTDISAQLVAYGRKTYVPRYPFARFRLLDVERDVVPQGYGLGRYDVLFATNVLHATRDMVNTLSHCKTLLRKGGLLIANELSAKTEFLTLTFGLCEGWWLYDDTQRRIPGSPIISQDGWKQLLNDCGFTDVMAVGEANAVSPLLSRQSVVLGVSDGVLRVLRTPAARKAPVASHQTAAARPAVRELPQRPAAATVSAEDMSRSIRKELQAVASGVLGFEVPADQPLMEAGLDSIGYAQTQATPDRSVQLQQTVRQLLEVASSVLGFPIAADQPLMEAGLDSIGAVELRHAVGAKFGIELPATVTFDYPTVQSLAAFVLHQAPVVDSGAALHAIIQELQAVVSSVLGFEVPADQPLMEAGLDSIGAVELRNAVSAKFGLGLPATVTFDYPTINALAGFIASRTASLQQPGYAGALVQQQAPSGRMPQNDVEASTQRIAQELLEAVSAVLGSAVDVNELLMEAGLDSIGAVELRNTVSAKFGIDLPATVTFDYPTVAALAAFIATKLLTSDVVGLSSALASPSVAHAGFASCMLRCTDLAISIPLSRWDLLHMDASDEIVQTNMLRFAAFVDDVDCFDEAAFRLSKSEAAAMDPQCRLLLEQVGAAMQDGRANLAGTSDSSTGVYVGCVWQEYHLLLDHQHVKPTVNILTGSGMNFMIGRVSYTFGLQGPCIGMDTACSSSLVATHLAHRGLQNQETSAAVSAGTNLILVPDTSIHMAQLGALSASGRSRSFDAAADGYGRGEGCIAMATRRSHEGAGTPGYAPLAVLRGSAYNQAGRSSGLTAPNGPAQTMLIKTTLRSAQMAPQDMALVSVHGTGTPLGDPIEVGALGQGLAMPPGSASVLTLGSVKACFGHTEGAAGIHGAMLAILAVQSAIAPPVMHSRSLNSYVSAALADWHKSCNLTAAIPKEASGLSHTTRTLSAGASSFGMSGVNAHGIFSTPPTPLKCIGKELLWQRQRHWMAPAPHYLLAANAFNRQDGSCRFTMRLASPDLSYLWDHIVQRRSILPGAAMFEMAAAAARGLIPDGSTGSTGSAGSGHELALTSAAIPAPVVMSLGAPPVVECVAFCQTGQAELQSFMPKSSGRSTCLRGTLSWVAKPPPTLPTLAPKPVPMVPIPEQDAEAPAEGAQDVAKPTPEVLAWLSRLLLLPLPSPRHEESFHCTGLVDLEQQQKGADYIAHPGITDNCMQLGPATGGLGLTQPLSPATRVVAGLAAFHVQAYPKRGSGHAAMRRSPIGPDRVINTCHWLMGPNGACLSIDNLQAKEVGVLPTLGATPAAAAATAAAAQAEDEQQCIYQTEWQVLHGHEPSVAPEAQKTVNMRLHGARRAGAHAKLVWADAECSHQAHIPIQPGGSAGLAAARGSDLQAQLLQQALSADALSGAIVITGGLGSVGSLVATWLAQGLNPKTSRLWLLGRSGRVAGDSRLRPELFGDAMVTMARSDVSSVEETGFVVDSIRCASGQPLQGVIHAGGVLDPGVIANITAKGIRQEFAGKVHGAWNLMAATAVASLRAVNMFSSLAAFSGAGGQGSYAAANAVLDSWAQGLQAKGLAGSSVQWGAWGGSGMAVRVPGFMERMARMGLGIVQPAVGLGVLAQLLQGAWRPAQSIPSPQAVFVGNVFLWDRLIAATPNAPTHFLAQFIRDSPAQRKPHAPAATKPHGGDDMHYEAAPGQPGIDLDTLRVQLSETVKHVLGSPVGPDQPLMEAGLDSLGAVELRNALGSQFGVDLPATLTLDYPTVAALSHHIAGLLAPLQRKMMHAVAGRSEKPVTGAERRSDAFTNVVGLSCIYPGSAEGGTEEFWTGAKHAQDIPELIPFERWSLERLYSPEVAVDKMYARFAGFVAGVDQFDAAAFRLSNSESALMDPQGRILLEQTCLALQDASARLDQATEAATGVYVGVMHMEYIQYMTGLGVTVTPNVSTGNGMDFLVGRVSYTFGLTGPCISTHTACSSSLVATHLAHNGLAGGECGAAVTAGVFLILLAGTMAGICQLQALSPVGRCKTFDASADGYGRGEGCAVAVLKRFDQSSAPADEQPASCAVLLGTAVNQDGRSSSLTAPNGPSQSDLISTALQDAGLAPSSLGFVVVHGTGTPLGDPIEVGALGQAVASGGSAAPQLTLSSVKSCYGHTEGAAGLTGALLAIQSLQHKVAAPVMHLRSINPYVDNALSELQKQHRMRASIARVEAPQPSSHSQMTAGTSSFGMSGVNAHGIFAAAPTTSLSHSKRGADALPSGTFTLATQDVQPMTSSAGVSDANSASVTHAALWALMRVAASEQPKTAFRGNDVNPTAWPQPANALNGPQAGSAFGSSASQGMSLMPKLLASRTRPATADCHLMPCPRGSLAGLKFVPMPKKAPGPGEIKVAVRAIGLNFRDVLNILGMYPGDPGAPGGDCAGVVTAIGAGVLDKQVGDAVFGIAPGCLGHSVIVPSELMVRQPPLVSFEDAATCPTVYVTTYAAFNDCEGMSGSTKVLVHAGTGGVGLAAVQTAKAMGCRVVATAGSAVKRSVLRQLGAELAASSRDVSFCETLAQTGPVDMALNSLTSPGMVAATLASLGPHGKLSEISKRDIWSPQRIAQERPDVQYQLVAIDFLPGQVLQRSFRRLSHMLAAGRVWPIQALTYDFRHIPTALRQFAHARHVGKIVVQLPPASHPQPSGERGCWIVTGGLGALGLLTAEWLIGDGQKHLHLLSRTGRWSGEATGLLADVVSGRSAACVTITRCDTASTEEAAAVVTGLRRVKGKPRVQGVINCGGVLADAVIASQTAGHVRTSFAPKLASAQRLQAALACHPIHTIMLFSSVAAMFGAPGQGNYAAANAALEAWAGAQSASGVAAAAVQWGAWAAGMATNAATLQRVRRTGMGALPPEAQQAEPGPVAAAEAEAVTLEAVTSQVLAVVQSVLGGSVATRQPLMEAGLDSLGADQQQLQASMAAEVHAVVQSVLGCAVGPDQPLMEAGLDSLGAVELRNALGSRIGLELPATVTLDYPSVSALSVYLAGVVGQTREVAAEEEGSYASSELGFQEVQLMDPRFGPVVGIAALSATIPSYSAASATADGPRLVPLERWDVEDICNRSANPLEARFGAFVKDADLFDGAILGISRPEAVHMDAQQRLLLERSWEALQTSRGAAATADPSRTAVLVGIGTVDYTGMSRHLGVGIYVATGGATSVAAGRLSYTFALKGPCVSIDTACSSSLVATHYAAHHITSESCDRALAAGVNLTLSPGKTAAFTVTGMLAPDGRCKTLDSAADGYVRAENCIVMLLEGLVDADAAMAVVLGSAINQDGRSSSLTAPNGPSQQDVMRAALAAADVLAAEMTGLEMHGTGTALGDPIEMGAACAVLQGGSAPVELLATKSRLGHAEAGAGVMGMLHVVQRLGSQQTCAIMHLRTVNPHVASILGAAPKFASLAPKQYGPGVCCGADAVSNIGISSFAFQGTNAHAVLCNGTSTAAPQLTPSRLWHHKRFWHSPACHPLLYRAMTAAGNASVRLQSPLQRPQLAFLVDNVVQGSVVFPATALFEMACPPWLPDPGIHSTA</sequence>
<dbReference type="InterPro" id="IPR020806">
    <property type="entry name" value="PKS_PP-bd"/>
</dbReference>
<dbReference type="GO" id="GO:0004312">
    <property type="term" value="F:fatty acid synthase activity"/>
    <property type="evidence" value="ECO:0007669"/>
    <property type="project" value="TreeGrafter"/>
</dbReference>
<dbReference type="PROSITE" id="PS00012">
    <property type="entry name" value="PHOSPHOPANTETHEINE"/>
    <property type="match status" value="5"/>
</dbReference>
<dbReference type="PROSITE" id="PS50075">
    <property type="entry name" value="CARRIER"/>
    <property type="match status" value="5"/>
</dbReference>
<dbReference type="InterPro" id="IPR009081">
    <property type="entry name" value="PP-bd_ACP"/>
</dbReference>
<dbReference type="Pfam" id="PF08240">
    <property type="entry name" value="ADH_N"/>
    <property type="match status" value="1"/>
</dbReference>
<accession>A0AAW1P4V7</accession>
<dbReference type="SUPFAM" id="SSF47336">
    <property type="entry name" value="ACP-like"/>
    <property type="match status" value="5"/>
</dbReference>
<dbReference type="InterPro" id="IPR036291">
    <property type="entry name" value="NAD(P)-bd_dom_sf"/>
</dbReference>
<dbReference type="GO" id="GO:0016491">
    <property type="term" value="F:oxidoreductase activity"/>
    <property type="evidence" value="ECO:0007669"/>
    <property type="project" value="InterPro"/>
</dbReference>
<dbReference type="SUPFAM" id="SSF53901">
    <property type="entry name" value="Thiolase-like"/>
    <property type="match status" value="4"/>
</dbReference>
<organism evidence="12 13">
    <name type="scientific">[Myrmecia] bisecta</name>
    <dbReference type="NCBI Taxonomy" id="41462"/>
    <lineage>
        <taxon>Eukaryota</taxon>
        <taxon>Viridiplantae</taxon>
        <taxon>Chlorophyta</taxon>
        <taxon>core chlorophytes</taxon>
        <taxon>Trebouxiophyceae</taxon>
        <taxon>Trebouxiales</taxon>
        <taxon>Trebouxiaceae</taxon>
        <taxon>Myrmecia</taxon>
    </lineage>
</organism>
<dbReference type="SMART" id="SM00829">
    <property type="entry name" value="PKS_ER"/>
    <property type="match status" value="1"/>
</dbReference>
<dbReference type="InterPro" id="IPR014030">
    <property type="entry name" value="Ketoacyl_synth_N"/>
</dbReference>
<dbReference type="InterPro" id="IPR020841">
    <property type="entry name" value="PKS_Beta-ketoAc_synthase_dom"/>
</dbReference>
<feature type="domain" description="Ketosynthase family 3 (KS3)" evidence="10">
    <location>
        <begin position="37"/>
        <end position="460"/>
    </location>
</feature>
<proteinExistence type="predicted"/>
<dbReference type="SUPFAM" id="SSF51735">
    <property type="entry name" value="NAD(P)-binding Rossmann-fold domains"/>
    <property type="match status" value="3"/>
</dbReference>
<dbReference type="PROSITE" id="PS52019">
    <property type="entry name" value="PKS_MFAS_DH"/>
    <property type="match status" value="1"/>
</dbReference>
<dbReference type="Pfam" id="PF21089">
    <property type="entry name" value="PKS_DH_N"/>
    <property type="match status" value="2"/>
</dbReference>
<evidence type="ECO:0000259" key="10">
    <source>
        <dbReference type="PROSITE" id="PS52004"/>
    </source>
</evidence>
<dbReference type="InterPro" id="IPR036736">
    <property type="entry name" value="ACP-like_sf"/>
</dbReference>
<dbReference type="Pfam" id="PF00109">
    <property type="entry name" value="ketoacyl-synt"/>
    <property type="match status" value="4"/>
</dbReference>
<dbReference type="Proteomes" id="UP001489004">
    <property type="component" value="Unassembled WGS sequence"/>
</dbReference>
<evidence type="ECO:0000256" key="2">
    <source>
        <dbReference type="ARBA" id="ARBA00022553"/>
    </source>
</evidence>
<dbReference type="SMART" id="SM00823">
    <property type="entry name" value="PKS_PP"/>
    <property type="match status" value="5"/>
</dbReference>
<keyword evidence="13" id="KW-1185">Reference proteome</keyword>
<dbReference type="InterPro" id="IPR013149">
    <property type="entry name" value="ADH-like_C"/>
</dbReference>
<dbReference type="Gene3D" id="3.40.50.150">
    <property type="entry name" value="Vaccinia Virus protein VP39"/>
    <property type="match status" value="3"/>
</dbReference>
<feature type="domain" description="Ketosynthase family 3 (KS3)" evidence="10">
    <location>
        <begin position="4704"/>
        <end position="5125"/>
    </location>
</feature>
<dbReference type="CDD" id="cd05195">
    <property type="entry name" value="enoyl_red"/>
    <property type="match status" value="1"/>
</dbReference>
<evidence type="ECO:0000256" key="7">
    <source>
        <dbReference type="PROSITE-ProRule" id="PRU01363"/>
    </source>
</evidence>
<feature type="active site" description="Proton acceptor; for dehydratase activity" evidence="7">
    <location>
        <position position="2690"/>
    </location>
</feature>
<dbReference type="PANTHER" id="PTHR43775:SF37">
    <property type="entry name" value="SI:DKEY-61P9.11"/>
    <property type="match status" value="1"/>
</dbReference>
<keyword evidence="1" id="KW-0596">Phosphopantetheine</keyword>
<dbReference type="CDD" id="cd02440">
    <property type="entry name" value="AdoMet_MTases"/>
    <property type="match status" value="4"/>
</dbReference>
<dbReference type="GO" id="GO:0031177">
    <property type="term" value="F:phosphopantetheine binding"/>
    <property type="evidence" value="ECO:0007669"/>
    <property type="project" value="InterPro"/>
</dbReference>
<reference evidence="12 13" key="1">
    <citation type="journal article" date="2024" name="Nat. Commun.">
        <title>Phylogenomics reveals the evolutionary origins of lichenization in chlorophyte algae.</title>
        <authorList>
            <person name="Puginier C."/>
            <person name="Libourel C."/>
            <person name="Otte J."/>
            <person name="Skaloud P."/>
            <person name="Haon M."/>
            <person name="Grisel S."/>
            <person name="Petersen M."/>
            <person name="Berrin J.G."/>
            <person name="Delaux P.M."/>
            <person name="Dal Grande F."/>
            <person name="Keller J."/>
        </authorList>
    </citation>
    <scope>NUCLEOTIDE SEQUENCE [LARGE SCALE GENOMIC DNA]</scope>
    <source>
        <strain evidence="12 13">SAG 2043</strain>
    </source>
</reference>
<dbReference type="GO" id="GO:0006633">
    <property type="term" value="P:fatty acid biosynthetic process"/>
    <property type="evidence" value="ECO:0007669"/>
    <property type="project" value="TreeGrafter"/>
</dbReference>
<keyword evidence="5" id="KW-0511">Multifunctional enzyme</keyword>
<dbReference type="InterPro" id="IPR011032">
    <property type="entry name" value="GroES-like_sf"/>
</dbReference>
<dbReference type="InterPro" id="IPR057326">
    <property type="entry name" value="KR_dom"/>
</dbReference>
<name>A0AAW1P4V7_9CHLO</name>
<feature type="domain" description="Ketosynthase family 3 (KS3)" evidence="10">
    <location>
        <begin position="3465"/>
        <end position="3901"/>
    </location>
</feature>
<evidence type="ECO:0000256" key="6">
    <source>
        <dbReference type="ARBA" id="ARBA00023315"/>
    </source>
</evidence>
<keyword evidence="4" id="KW-0521">NADP</keyword>
<feature type="domain" description="Ketosynthase family 3 (KS3)" evidence="10">
    <location>
        <begin position="2199"/>
        <end position="2632"/>
    </location>
</feature>
<dbReference type="SUPFAM" id="SSF53335">
    <property type="entry name" value="S-adenosyl-L-methionine-dependent methyltransferases"/>
    <property type="match status" value="4"/>
</dbReference>
<dbReference type="Gene3D" id="3.10.129.10">
    <property type="entry name" value="Hotdog Thioesterase"/>
    <property type="match status" value="2"/>
</dbReference>
<dbReference type="InterPro" id="IPR049900">
    <property type="entry name" value="PKS_mFAS_DH"/>
</dbReference>
<feature type="domain" description="Carrier" evidence="9">
    <location>
        <begin position="2022"/>
        <end position="2096"/>
    </location>
</feature>
<feature type="domain" description="PKS/mFAS DH" evidence="11">
    <location>
        <begin position="2658"/>
        <end position="2962"/>
    </location>
</feature>
<dbReference type="InterPro" id="IPR013217">
    <property type="entry name" value="Methyltransf_12"/>
</dbReference>
<dbReference type="PROSITE" id="PS52004">
    <property type="entry name" value="KS3_2"/>
    <property type="match status" value="4"/>
</dbReference>
<feature type="active site" description="Proton donor; for dehydratase activity" evidence="7">
    <location>
        <position position="2875"/>
    </location>
</feature>
<keyword evidence="2" id="KW-0597">Phosphoprotein</keyword>
<evidence type="ECO:0000259" key="11">
    <source>
        <dbReference type="PROSITE" id="PS52019"/>
    </source>
</evidence>
<dbReference type="PANTHER" id="PTHR43775">
    <property type="entry name" value="FATTY ACID SYNTHASE"/>
    <property type="match status" value="1"/>
</dbReference>
<evidence type="ECO:0000256" key="3">
    <source>
        <dbReference type="ARBA" id="ARBA00022679"/>
    </source>
</evidence>
<evidence type="ECO:0000259" key="9">
    <source>
        <dbReference type="PROSITE" id="PS50075"/>
    </source>
</evidence>
<feature type="region of interest" description="N-terminal hotdog fold" evidence="7">
    <location>
        <begin position="2658"/>
        <end position="2801"/>
    </location>
</feature>
<dbReference type="Gene3D" id="3.40.50.720">
    <property type="entry name" value="NAD(P)-binding Rossmann-like Domain"/>
    <property type="match status" value="3"/>
</dbReference>
<evidence type="ECO:0000256" key="4">
    <source>
        <dbReference type="ARBA" id="ARBA00022857"/>
    </source>
</evidence>
<dbReference type="Pfam" id="PF02801">
    <property type="entry name" value="Ketoacyl-synt_C"/>
    <property type="match status" value="4"/>
</dbReference>
<evidence type="ECO:0000313" key="13">
    <source>
        <dbReference type="Proteomes" id="UP001489004"/>
    </source>
</evidence>
<dbReference type="InterPro" id="IPR020843">
    <property type="entry name" value="ER"/>
</dbReference>
<dbReference type="SUPFAM" id="SSF50129">
    <property type="entry name" value="GroES-like"/>
    <property type="match status" value="1"/>
</dbReference>
<dbReference type="InterPro" id="IPR013968">
    <property type="entry name" value="PKS_KR"/>
</dbReference>
<evidence type="ECO:0000256" key="5">
    <source>
        <dbReference type="ARBA" id="ARBA00023268"/>
    </source>
</evidence>
<dbReference type="InterPro" id="IPR016039">
    <property type="entry name" value="Thiolase-like"/>
</dbReference>
<dbReference type="Gene3D" id="3.90.180.10">
    <property type="entry name" value="Medium-chain alcohol dehydrogenases, catalytic domain"/>
    <property type="match status" value="1"/>
</dbReference>
<gene>
    <name evidence="12" type="ORF">WJX72_011444</name>
</gene>
<feature type="domain" description="Carrier" evidence="9">
    <location>
        <begin position="2125"/>
        <end position="2199"/>
    </location>
</feature>
<dbReference type="InterPro" id="IPR050091">
    <property type="entry name" value="PKS_NRPS_Biosynth_Enz"/>
</dbReference>
<dbReference type="Pfam" id="PF00107">
    <property type="entry name" value="ADH_zinc_N"/>
    <property type="match status" value="1"/>
</dbReference>
<evidence type="ECO:0000256" key="8">
    <source>
        <dbReference type="SAM" id="MobiDB-lite"/>
    </source>
</evidence>
<dbReference type="InterPro" id="IPR029063">
    <property type="entry name" value="SAM-dependent_MTases_sf"/>
</dbReference>
<dbReference type="Pfam" id="PF08659">
    <property type="entry name" value="KR"/>
    <property type="match status" value="2"/>
</dbReference>
<feature type="domain" description="Carrier" evidence="9">
    <location>
        <begin position="4603"/>
        <end position="4681"/>
    </location>
</feature>
<feature type="region of interest" description="C-terminal hotdog fold" evidence="7">
    <location>
        <begin position="2813"/>
        <end position="2962"/>
    </location>
</feature>
<dbReference type="InterPro" id="IPR049552">
    <property type="entry name" value="PKS_DH_N"/>
</dbReference>
<dbReference type="InterPro" id="IPR014031">
    <property type="entry name" value="Ketoacyl_synth_C"/>
</dbReference>
<dbReference type="CDD" id="cd00833">
    <property type="entry name" value="PKS"/>
    <property type="match status" value="4"/>
</dbReference>
<keyword evidence="3" id="KW-0808">Transferase</keyword>
<dbReference type="InterPro" id="IPR006162">
    <property type="entry name" value="Ppantetheine_attach_site"/>
</dbReference>
<evidence type="ECO:0000313" key="12">
    <source>
        <dbReference type="EMBL" id="KAK9803996.1"/>
    </source>
</evidence>
<feature type="domain" description="Carrier" evidence="9">
    <location>
        <begin position="3364"/>
        <end position="3438"/>
    </location>
</feature>
<keyword evidence="6" id="KW-0012">Acyltransferase</keyword>
<protein>
    <submittedName>
        <fullName evidence="12">Uncharacterized protein</fullName>
    </submittedName>
</protein>
<feature type="domain" description="Carrier" evidence="9">
    <location>
        <begin position="1937"/>
        <end position="2015"/>
    </location>
</feature>
<dbReference type="Gene3D" id="1.10.1200.10">
    <property type="entry name" value="ACP-like"/>
    <property type="match status" value="5"/>
</dbReference>
<dbReference type="SMART" id="SM00822">
    <property type="entry name" value="PKS_KR"/>
    <property type="match status" value="2"/>
</dbReference>
<feature type="region of interest" description="Disordered" evidence="8">
    <location>
        <begin position="3966"/>
        <end position="3997"/>
    </location>
</feature>